<evidence type="ECO:0000256" key="7">
    <source>
        <dbReference type="RuleBase" id="RU000461"/>
    </source>
</evidence>
<evidence type="ECO:0000256" key="3">
    <source>
        <dbReference type="ARBA" id="ARBA00022723"/>
    </source>
</evidence>
<accession>A0A9W9W901</accession>
<evidence type="ECO:0000256" key="1">
    <source>
        <dbReference type="ARBA" id="ARBA00001971"/>
    </source>
</evidence>
<dbReference type="PANTHER" id="PTHR24305:SF166">
    <property type="entry name" value="CYTOCHROME P450 12A4, MITOCHONDRIAL-RELATED"/>
    <property type="match status" value="1"/>
</dbReference>
<evidence type="ECO:0000256" key="5">
    <source>
        <dbReference type="ARBA" id="ARBA00023004"/>
    </source>
</evidence>
<dbReference type="SUPFAM" id="SSF48264">
    <property type="entry name" value="Cytochrome P450"/>
    <property type="match status" value="1"/>
</dbReference>
<dbReference type="GO" id="GO:0004497">
    <property type="term" value="F:monooxygenase activity"/>
    <property type="evidence" value="ECO:0007669"/>
    <property type="project" value="UniProtKB-KW"/>
</dbReference>
<evidence type="ECO:0000313" key="8">
    <source>
        <dbReference type="EMBL" id="KAJ5408650.1"/>
    </source>
</evidence>
<evidence type="ECO:0000256" key="2">
    <source>
        <dbReference type="ARBA" id="ARBA00010617"/>
    </source>
</evidence>
<reference evidence="8" key="1">
    <citation type="submission" date="2022-12" db="EMBL/GenBank/DDBJ databases">
        <authorList>
            <person name="Petersen C."/>
        </authorList>
    </citation>
    <scope>NUCLEOTIDE SEQUENCE</scope>
    <source>
        <strain evidence="8">IBT 29677</strain>
    </source>
</reference>
<dbReference type="Proteomes" id="UP001147747">
    <property type="component" value="Unassembled WGS sequence"/>
</dbReference>
<dbReference type="PRINTS" id="PR00463">
    <property type="entry name" value="EP450I"/>
</dbReference>
<dbReference type="AlphaFoldDB" id="A0A9W9W901"/>
<dbReference type="Pfam" id="PF00067">
    <property type="entry name" value="p450"/>
    <property type="match status" value="1"/>
</dbReference>
<dbReference type="InterPro" id="IPR002401">
    <property type="entry name" value="Cyt_P450_E_grp-I"/>
</dbReference>
<dbReference type="GO" id="GO:0016705">
    <property type="term" value="F:oxidoreductase activity, acting on paired donors, with incorporation or reduction of molecular oxygen"/>
    <property type="evidence" value="ECO:0007669"/>
    <property type="project" value="InterPro"/>
</dbReference>
<keyword evidence="6 7" id="KW-0349">Heme</keyword>
<dbReference type="GO" id="GO:0005506">
    <property type="term" value="F:iron ion binding"/>
    <property type="evidence" value="ECO:0007669"/>
    <property type="project" value="InterPro"/>
</dbReference>
<sequence>MASLLPPTLSILGALLLYKAVRLLHFVRLARKTTLPYIITPLLETEVLALLLNPPLRYLYRGYLDRGKGWPRWCRFFVKDWAWEDKRQAHDQFGDVFLCVSPEGIICYSADAMMGWDVMNRRNVFTKPRDKYKILEPYGMNVATAEGKTYQFHVRITAQPFGDISGVNSLVWKETVHQTKLLTKAWAKSPPTEIQRDANALTLAVISLAGFGKQLEWSKEDDNQTIPIGYQLTFLHALQDTLHNMVTILLYPRWVLRIIHREAALAHSQLDRYLRDIIRDQEAKLTANINHDDKKSRGNLLTAVVRSSVMFNSEQLSSKASGKSGERKQGFTEDETLGNLFIYLLAGYETTANAIIYGLAALALYQDIQDRVIEEIDKAHSRAKSADRDTLTYEDDFEFLEYTYGFMYETFRLFPGVTLITKMVHQSERIITDRPDGTPKSYDLPGGTRVYLNAPAVHYHPKYWPEPYKLDPNRWRSSPGEKYVVPSDKTRQMKGTLLTFSDGSRACLGRKFAQAEYIAFFATLLREYRVRLAPGSVRTSVERDLFRKSSGTITLSPLGNVRLQLQPR</sequence>
<dbReference type="Gene3D" id="1.10.630.10">
    <property type="entry name" value="Cytochrome P450"/>
    <property type="match status" value="1"/>
</dbReference>
<dbReference type="OrthoDB" id="1470350at2759"/>
<organism evidence="8 9">
    <name type="scientific">Penicillium cosmopolitanum</name>
    <dbReference type="NCBI Taxonomy" id="1131564"/>
    <lineage>
        <taxon>Eukaryota</taxon>
        <taxon>Fungi</taxon>
        <taxon>Dikarya</taxon>
        <taxon>Ascomycota</taxon>
        <taxon>Pezizomycotina</taxon>
        <taxon>Eurotiomycetes</taxon>
        <taxon>Eurotiomycetidae</taxon>
        <taxon>Eurotiales</taxon>
        <taxon>Aspergillaceae</taxon>
        <taxon>Penicillium</taxon>
    </lineage>
</organism>
<proteinExistence type="inferred from homology"/>
<dbReference type="InterPro" id="IPR001128">
    <property type="entry name" value="Cyt_P450"/>
</dbReference>
<keyword evidence="4 7" id="KW-0560">Oxidoreductase</keyword>
<comment type="similarity">
    <text evidence="2 7">Belongs to the cytochrome P450 family.</text>
</comment>
<dbReference type="InterPro" id="IPR017972">
    <property type="entry name" value="Cyt_P450_CS"/>
</dbReference>
<evidence type="ECO:0008006" key="10">
    <source>
        <dbReference type="Google" id="ProtNLM"/>
    </source>
</evidence>
<dbReference type="PANTHER" id="PTHR24305">
    <property type="entry name" value="CYTOCHROME P450"/>
    <property type="match status" value="1"/>
</dbReference>
<comment type="caution">
    <text evidence="8">The sequence shown here is derived from an EMBL/GenBank/DDBJ whole genome shotgun (WGS) entry which is preliminary data.</text>
</comment>
<evidence type="ECO:0000256" key="4">
    <source>
        <dbReference type="ARBA" id="ARBA00023002"/>
    </source>
</evidence>
<evidence type="ECO:0000256" key="6">
    <source>
        <dbReference type="PIRSR" id="PIRSR602401-1"/>
    </source>
</evidence>
<name>A0A9W9W901_9EURO</name>
<comment type="cofactor">
    <cofactor evidence="1 6">
        <name>heme</name>
        <dbReference type="ChEBI" id="CHEBI:30413"/>
    </cofactor>
</comment>
<keyword evidence="9" id="KW-1185">Reference proteome</keyword>
<reference evidence="8" key="2">
    <citation type="journal article" date="2023" name="IMA Fungus">
        <title>Comparative genomic study of the Penicillium genus elucidates a diverse pangenome and 15 lateral gene transfer events.</title>
        <authorList>
            <person name="Petersen C."/>
            <person name="Sorensen T."/>
            <person name="Nielsen M.R."/>
            <person name="Sondergaard T.E."/>
            <person name="Sorensen J.L."/>
            <person name="Fitzpatrick D.A."/>
            <person name="Frisvad J.C."/>
            <person name="Nielsen K.L."/>
        </authorList>
    </citation>
    <scope>NUCLEOTIDE SEQUENCE</scope>
    <source>
        <strain evidence="8">IBT 29677</strain>
    </source>
</reference>
<dbReference type="PROSITE" id="PS00086">
    <property type="entry name" value="CYTOCHROME_P450"/>
    <property type="match status" value="1"/>
</dbReference>
<dbReference type="GeneID" id="81366150"/>
<gene>
    <name evidence="8" type="ORF">N7509_002533</name>
</gene>
<evidence type="ECO:0000313" key="9">
    <source>
        <dbReference type="Proteomes" id="UP001147747"/>
    </source>
</evidence>
<keyword evidence="3 6" id="KW-0479">Metal-binding</keyword>
<dbReference type="CDD" id="cd11070">
    <property type="entry name" value="CYP56-like"/>
    <property type="match status" value="1"/>
</dbReference>
<dbReference type="InterPro" id="IPR036396">
    <property type="entry name" value="Cyt_P450_sf"/>
</dbReference>
<keyword evidence="5 6" id="KW-0408">Iron</keyword>
<dbReference type="RefSeq" id="XP_056492965.1">
    <property type="nucleotide sequence ID" value="XM_056627170.1"/>
</dbReference>
<keyword evidence="7" id="KW-0503">Monooxygenase</keyword>
<dbReference type="InterPro" id="IPR050121">
    <property type="entry name" value="Cytochrome_P450_monoxygenase"/>
</dbReference>
<protein>
    <recommendedName>
        <fullName evidence="10">Cytochrome P450</fullName>
    </recommendedName>
</protein>
<dbReference type="PRINTS" id="PR00385">
    <property type="entry name" value="P450"/>
</dbReference>
<feature type="binding site" description="axial binding residue" evidence="6">
    <location>
        <position position="507"/>
    </location>
    <ligand>
        <name>heme</name>
        <dbReference type="ChEBI" id="CHEBI:30413"/>
    </ligand>
    <ligandPart>
        <name>Fe</name>
        <dbReference type="ChEBI" id="CHEBI:18248"/>
    </ligandPart>
</feature>
<dbReference type="GO" id="GO:0043386">
    <property type="term" value="P:mycotoxin biosynthetic process"/>
    <property type="evidence" value="ECO:0007669"/>
    <property type="project" value="UniProtKB-ARBA"/>
</dbReference>
<dbReference type="GO" id="GO:0020037">
    <property type="term" value="F:heme binding"/>
    <property type="evidence" value="ECO:0007669"/>
    <property type="project" value="InterPro"/>
</dbReference>
<dbReference type="EMBL" id="JAPZBU010000004">
    <property type="protein sequence ID" value="KAJ5408650.1"/>
    <property type="molecule type" value="Genomic_DNA"/>
</dbReference>